<evidence type="ECO:0000256" key="5">
    <source>
        <dbReference type="ARBA" id="ARBA00023136"/>
    </source>
</evidence>
<protein>
    <submittedName>
        <fullName evidence="7">Lipopolysaccharide biosynthesis protein</fullName>
    </submittedName>
</protein>
<evidence type="ECO:0000256" key="2">
    <source>
        <dbReference type="ARBA" id="ARBA00022475"/>
    </source>
</evidence>
<organism evidence="7 8">
    <name type="scientific">Pelotalea chapellei</name>
    <dbReference type="NCBI Taxonomy" id="44671"/>
    <lineage>
        <taxon>Bacteria</taxon>
        <taxon>Pseudomonadati</taxon>
        <taxon>Thermodesulfobacteriota</taxon>
        <taxon>Desulfuromonadia</taxon>
        <taxon>Geobacterales</taxon>
        <taxon>Geobacteraceae</taxon>
        <taxon>Pelotalea</taxon>
    </lineage>
</organism>
<feature type="transmembrane region" description="Helical" evidence="6">
    <location>
        <begin position="18"/>
        <end position="38"/>
    </location>
</feature>
<dbReference type="PANTHER" id="PTHR30250">
    <property type="entry name" value="PST FAMILY PREDICTED COLANIC ACID TRANSPORTER"/>
    <property type="match status" value="1"/>
</dbReference>
<dbReference type="Pfam" id="PF01943">
    <property type="entry name" value="Polysacc_synt"/>
    <property type="match status" value="1"/>
</dbReference>
<feature type="transmembrane region" description="Helical" evidence="6">
    <location>
        <begin position="97"/>
        <end position="115"/>
    </location>
</feature>
<sequence length="443" mass="48360">MVAGMLFERFLKFRHEMAWVLLGQFLGFTGSFIGIKVLTTLMGPKGYGQLALGLTIAGLFNMYIYGPLANVVARFYTVYRERNLLPVYCAVLRKGHLVLGGTLLLLAGITVLVLRTFESPWALIAGVAILYGVAGGVNASFIAAQNALRQRRIVALHQGADVWLRTGLSILLLHIAGKSGHMALLGYALGTLLITCSQAIFARKNPEIRQALEHMPHDPDAVRACRREFLRYAAPFVFFAGFAAVSMYADRWVIQYISGENALGIYAAIYAIASSPVNLLFALVNQLMVPIIFEKAGALSSPEQVRQSETLVSHTILFSGAAMAVMIILAWLLGKPLITLLTMEVFAEHHHVLWIVMLGLSLFNIGQVMALKGIYSNCPNIYMLPKGLQAASFLVMAYFLALSHGIEGVAAALCISSLIYIALVYYVNTTIRLEFGAGPTPSR</sequence>
<comment type="caution">
    <text evidence="7">The sequence shown here is derived from an EMBL/GenBank/DDBJ whole genome shotgun (WGS) entry which is preliminary data.</text>
</comment>
<keyword evidence="4 6" id="KW-1133">Transmembrane helix</keyword>
<keyword evidence="3 6" id="KW-0812">Transmembrane</keyword>
<feature type="transmembrane region" description="Helical" evidence="6">
    <location>
        <begin position="408"/>
        <end position="427"/>
    </location>
</feature>
<keyword evidence="5 6" id="KW-0472">Membrane</keyword>
<gene>
    <name evidence="7" type="ORF">KJB30_12105</name>
</gene>
<keyword evidence="8" id="KW-1185">Reference proteome</keyword>
<evidence type="ECO:0000313" key="7">
    <source>
        <dbReference type="EMBL" id="MBT1072534.1"/>
    </source>
</evidence>
<dbReference type="Proteomes" id="UP000784128">
    <property type="component" value="Unassembled WGS sequence"/>
</dbReference>
<name>A0ABS5UA33_9BACT</name>
<feature type="transmembrane region" description="Helical" evidence="6">
    <location>
        <begin position="352"/>
        <end position="371"/>
    </location>
</feature>
<reference evidence="7 8" key="1">
    <citation type="submission" date="2021-05" db="EMBL/GenBank/DDBJ databases">
        <title>The draft genome of Geobacter chapellei DSM 13688.</title>
        <authorList>
            <person name="Xu Z."/>
            <person name="Masuda Y."/>
            <person name="Itoh H."/>
            <person name="Senoo K."/>
        </authorList>
    </citation>
    <scope>NUCLEOTIDE SEQUENCE [LARGE SCALE GENOMIC DNA]</scope>
    <source>
        <strain evidence="7 8">DSM 13688</strain>
    </source>
</reference>
<evidence type="ECO:0000256" key="6">
    <source>
        <dbReference type="SAM" id="Phobius"/>
    </source>
</evidence>
<dbReference type="EMBL" id="JAHDYS010000010">
    <property type="protein sequence ID" value="MBT1072534.1"/>
    <property type="molecule type" value="Genomic_DNA"/>
</dbReference>
<feature type="transmembrane region" description="Helical" evidence="6">
    <location>
        <begin position="269"/>
        <end position="293"/>
    </location>
</feature>
<proteinExistence type="predicted"/>
<feature type="transmembrane region" description="Helical" evidence="6">
    <location>
        <begin position="229"/>
        <end position="249"/>
    </location>
</feature>
<evidence type="ECO:0000256" key="3">
    <source>
        <dbReference type="ARBA" id="ARBA00022692"/>
    </source>
</evidence>
<evidence type="ECO:0000313" key="8">
    <source>
        <dbReference type="Proteomes" id="UP000784128"/>
    </source>
</evidence>
<feature type="transmembrane region" description="Helical" evidence="6">
    <location>
        <begin position="314"/>
        <end position="332"/>
    </location>
</feature>
<accession>A0ABS5UA33</accession>
<evidence type="ECO:0000256" key="1">
    <source>
        <dbReference type="ARBA" id="ARBA00004651"/>
    </source>
</evidence>
<dbReference type="InterPro" id="IPR050833">
    <property type="entry name" value="Poly_Biosynth_Transport"/>
</dbReference>
<feature type="transmembrane region" description="Helical" evidence="6">
    <location>
        <begin position="50"/>
        <end position="76"/>
    </location>
</feature>
<comment type="subcellular location">
    <subcellularLocation>
        <location evidence="1">Cell membrane</location>
        <topology evidence="1">Multi-pass membrane protein</topology>
    </subcellularLocation>
</comment>
<dbReference type="InterPro" id="IPR002797">
    <property type="entry name" value="Polysacc_synth"/>
</dbReference>
<keyword evidence="2" id="KW-1003">Cell membrane</keyword>
<dbReference type="PANTHER" id="PTHR30250:SF11">
    <property type="entry name" value="O-ANTIGEN TRANSPORTER-RELATED"/>
    <property type="match status" value="1"/>
</dbReference>
<feature type="transmembrane region" description="Helical" evidence="6">
    <location>
        <begin position="383"/>
        <end position="402"/>
    </location>
</feature>
<dbReference type="RefSeq" id="WP_214299621.1">
    <property type="nucleotide sequence ID" value="NZ_JAHDYS010000010.1"/>
</dbReference>
<evidence type="ECO:0000256" key="4">
    <source>
        <dbReference type="ARBA" id="ARBA00022989"/>
    </source>
</evidence>
<feature type="transmembrane region" description="Helical" evidence="6">
    <location>
        <begin position="121"/>
        <end position="143"/>
    </location>
</feature>